<feature type="region of interest" description="Disordered" evidence="1">
    <location>
        <begin position="122"/>
        <end position="193"/>
    </location>
</feature>
<feature type="compositionally biased region" description="Acidic residues" evidence="1">
    <location>
        <begin position="51"/>
        <end position="69"/>
    </location>
</feature>
<feature type="compositionally biased region" description="Basic and acidic residues" evidence="1">
    <location>
        <begin position="124"/>
        <end position="135"/>
    </location>
</feature>
<evidence type="ECO:0000313" key="3">
    <source>
        <dbReference type="Proteomes" id="UP000033188"/>
    </source>
</evidence>
<proteinExistence type="predicted"/>
<dbReference type="RefSeq" id="XP_012767026.1">
    <property type="nucleotide sequence ID" value="XM_012911572.1"/>
</dbReference>
<sequence>MTLIPHPVEGPDAEVDHDADDDDDEGYGDDDVRGGNYGHLTAHIPHPVEGPDAEVDHDADDDDDEGYGDDDVRGGNYDDEDDEGDGGDDVRGGGYGHLAAHVIDHQRNQHYICNIKCHLPIPHPVERPDAEVAHDADDDDDEGDDGDDDDDDDGEDGHLTAHIPHPVERPDAEVDHDADDDNDEGDGGDDVRGREGYLADEEIADVAAHREADDAQVEQDDGDDEGNDDGGDGRVGRGGNTLDVSCQLGDQWDLDYDVCANKLLRLAVERDAEGYLAYEKIADVAAHRESEYAQVEQDDGDDHGNDDGGDGFRGKRKRRAGGRLRIAVFGTRRILLTGFKMLRIGGRIGRVLTGERLGGDRITTDSNHTVETLHIQYHTYTDPPKPSSPSPPSPLNLQTYQSPSNALTNCNTYHCRYHSPQPASISIT</sequence>
<gene>
    <name evidence="2" type="ORF">BBBOND_0111380</name>
</gene>
<evidence type="ECO:0000313" key="2">
    <source>
        <dbReference type="EMBL" id="CDR94840.1"/>
    </source>
</evidence>
<dbReference type="Proteomes" id="UP000033188">
    <property type="component" value="Chromosome 1"/>
</dbReference>
<dbReference type="EMBL" id="LK391707">
    <property type="protein sequence ID" value="CDR94840.1"/>
    <property type="molecule type" value="Genomic_DNA"/>
</dbReference>
<feature type="compositionally biased region" description="Acidic residues" evidence="1">
    <location>
        <begin position="214"/>
        <end position="230"/>
    </location>
</feature>
<feature type="region of interest" description="Disordered" evidence="1">
    <location>
        <begin position="207"/>
        <end position="239"/>
    </location>
</feature>
<feature type="region of interest" description="Disordered" evidence="1">
    <location>
        <begin position="289"/>
        <end position="316"/>
    </location>
</feature>
<dbReference type="GeneID" id="24563381"/>
<feature type="compositionally biased region" description="Acidic residues" evidence="1">
    <location>
        <begin position="176"/>
        <end position="188"/>
    </location>
</feature>
<feature type="compositionally biased region" description="Acidic residues" evidence="1">
    <location>
        <begin position="11"/>
        <end position="29"/>
    </location>
</feature>
<reference evidence="3" key="1">
    <citation type="journal article" date="2014" name="Nucleic Acids Res.">
        <title>The evolutionary dynamics of variant antigen genes in Babesia reveal a history of genomic innovation underlying host-parasite interaction.</title>
        <authorList>
            <person name="Jackson A.P."/>
            <person name="Otto T.D."/>
            <person name="Darby A."/>
            <person name="Ramaprasad A."/>
            <person name="Xia D."/>
            <person name="Echaide I.E."/>
            <person name="Farber M."/>
            <person name="Gahlot S."/>
            <person name="Gamble J."/>
            <person name="Gupta D."/>
            <person name="Gupta Y."/>
            <person name="Jackson L."/>
            <person name="Malandrin L."/>
            <person name="Malas T.B."/>
            <person name="Moussa E."/>
            <person name="Nair M."/>
            <person name="Reid A.J."/>
            <person name="Sanders M."/>
            <person name="Sharma J."/>
            <person name="Tracey A."/>
            <person name="Quail M.A."/>
            <person name="Weir W."/>
            <person name="Wastling J.M."/>
            <person name="Hall N."/>
            <person name="Willadsen P."/>
            <person name="Lingelbach K."/>
            <person name="Shiels B."/>
            <person name="Tait A."/>
            <person name="Berriman M."/>
            <person name="Allred D.R."/>
            <person name="Pain A."/>
        </authorList>
    </citation>
    <scope>NUCLEOTIDE SEQUENCE [LARGE SCALE GENOMIC DNA]</scope>
    <source>
        <strain evidence="3">Bond</strain>
    </source>
</reference>
<organism evidence="2 3">
    <name type="scientific">Babesia bigemina</name>
    <dbReference type="NCBI Taxonomy" id="5866"/>
    <lineage>
        <taxon>Eukaryota</taxon>
        <taxon>Sar</taxon>
        <taxon>Alveolata</taxon>
        <taxon>Apicomplexa</taxon>
        <taxon>Aconoidasida</taxon>
        <taxon>Piroplasmida</taxon>
        <taxon>Babesiidae</taxon>
        <taxon>Babesia</taxon>
    </lineage>
</organism>
<feature type="compositionally biased region" description="Basic and acidic residues" evidence="1">
    <location>
        <begin position="302"/>
        <end position="313"/>
    </location>
</feature>
<feature type="compositionally biased region" description="Acidic residues" evidence="1">
    <location>
        <begin position="77"/>
        <end position="87"/>
    </location>
</feature>
<name>A0A061DAV7_BABBI</name>
<dbReference type="VEuPathDB" id="PiroplasmaDB:BBBOND_0111380"/>
<feature type="compositionally biased region" description="Basic and acidic residues" evidence="1">
    <location>
        <begin position="165"/>
        <end position="175"/>
    </location>
</feature>
<protein>
    <submittedName>
        <fullName evidence="2">Uncharacterized protein</fullName>
    </submittedName>
</protein>
<feature type="region of interest" description="Disordered" evidence="1">
    <location>
        <begin position="1"/>
        <end position="96"/>
    </location>
</feature>
<evidence type="ECO:0000256" key="1">
    <source>
        <dbReference type="SAM" id="MobiDB-lite"/>
    </source>
</evidence>
<keyword evidence="3" id="KW-1185">Reference proteome</keyword>
<feature type="compositionally biased region" description="Acidic residues" evidence="1">
    <location>
        <begin position="136"/>
        <end position="155"/>
    </location>
</feature>
<accession>A0A061DAV7</accession>
<dbReference type="KEGG" id="bbig:BBBOND_0111380"/>
<dbReference type="AlphaFoldDB" id="A0A061DAV7"/>